<dbReference type="Proteomes" id="UP000828251">
    <property type="component" value="Unassembled WGS sequence"/>
</dbReference>
<comment type="caution">
    <text evidence="1">The sequence shown here is derived from an EMBL/GenBank/DDBJ whole genome shotgun (WGS) entry which is preliminary data.</text>
</comment>
<sequence length="61" mass="7008">MKEDEASGPPNRELYELLHLSPDASNEEVHRVIDFGLKFITLTNIKLHRLSMSETLPVDFI</sequence>
<dbReference type="OrthoDB" id="10484508at2759"/>
<name>A0A9D3VZZ1_9ROSI</name>
<organism evidence="1 2">
    <name type="scientific">Gossypium stocksii</name>
    <dbReference type="NCBI Taxonomy" id="47602"/>
    <lineage>
        <taxon>Eukaryota</taxon>
        <taxon>Viridiplantae</taxon>
        <taxon>Streptophyta</taxon>
        <taxon>Embryophyta</taxon>
        <taxon>Tracheophyta</taxon>
        <taxon>Spermatophyta</taxon>
        <taxon>Magnoliopsida</taxon>
        <taxon>eudicotyledons</taxon>
        <taxon>Gunneridae</taxon>
        <taxon>Pentapetalae</taxon>
        <taxon>rosids</taxon>
        <taxon>malvids</taxon>
        <taxon>Malvales</taxon>
        <taxon>Malvaceae</taxon>
        <taxon>Malvoideae</taxon>
        <taxon>Gossypium</taxon>
    </lineage>
</organism>
<accession>A0A9D3VZZ1</accession>
<keyword evidence="2" id="KW-1185">Reference proteome</keyword>
<dbReference type="EMBL" id="JAIQCV010000004">
    <property type="protein sequence ID" value="KAH1106389.1"/>
    <property type="molecule type" value="Genomic_DNA"/>
</dbReference>
<proteinExistence type="predicted"/>
<evidence type="ECO:0000313" key="1">
    <source>
        <dbReference type="EMBL" id="KAH1106389.1"/>
    </source>
</evidence>
<evidence type="ECO:0000313" key="2">
    <source>
        <dbReference type="Proteomes" id="UP000828251"/>
    </source>
</evidence>
<reference evidence="1 2" key="1">
    <citation type="journal article" date="2021" name="Plant Biotechnol. J.">
        <title>Multi-omics assisted identification of the key and species-specific regulatory components of drought-tolerant mechanisms in Gossypium stocksii.</title>
        <authorList>
            <person name="Yu D."/>
            <person name="Ke L."/>
            <person name="Zhang D."/>
            <person name="Wu Y."/>
            <person name="Sun Y."/>
            <person name="Mei J."/>
            <person name="Sun J."/>
            <person name="Sun Y."/>
        </authorList>
    </citation>
    <scope>NUCLEOTIDE SEQUENCE [LARGE SCALE GENOMIC DNA]</scope>
    <source>
        <strain evidence="2">cv. E1</strain>
        <tissue evidence="1">Leaf</tissue>
    </source>
</reference>
<protein>
    <submittedName>
        <fullName evidence="1">Uncharacterized protein</fullName>
    </submittedName>
</protein>
<gene>
    <name evidence="1" type="ORF">J1N35_010157</name>
</gene>
<dbReference type="AlphaFoldDB" id="A0A9D3VZZ1"/>